<name>A0A9Q7ARD2_9BACT</name>
<keyword evidence="7 8" id="KW-0472">Membrane</keyword>
<keyword evidence="10" id="KW-1185">Reference proteome</keyword>
<dbReference type="EMBL" id="CP072943">
    <property type="protein sequence ID" value="QTX32616.1"/>
    <property type="molecule type" value="Genomic_DNA"/>
</dbReference>
<accession>A0A9Q7ARD2</accession>
<evidence type="ECO:0000313" key="9">
    <source>
        <dbReference type="EMBL" id="QTX32616.1"/>
    </source>
</evidence>
<keyword evidence="3 8" id="KW-0813">Transport</keyword>
<proteinExistence type="inferred from homology"/>
<dbReference type="NCBIfam" id="TIGR00835">
    <property type="entry name" value="agcS"/>
    <property type="match status" value="1"/>
</dbReference>
<dbReference type="PANTHER" id="PTHR30330:SF14">
    <property type="entry name" value="SODIUM_AMINO ACID (ALANINE) SYMPORTER"/>
    <property type="match status" value="1"/>
</dbReference>
<dbReference type="RefSeq" id="WP_274373864.1">
    <property type="nucleotide sequence ID" value="NZ_CP072943.1"/>
</dbReference>
<keyword evidence="6 8" id="KW-1133">Transmembrane helix</keyword>
<feature type="transmembrane region" description="Helical" evidence="8">
    <location>
        <begin position="20"/>
        <end position="51"/>
    </location>
</feature>
<evidence type="ECO:0000256" key="3">
    <source>
        <dbReference type="ARBA" id="ARBA00022448"/>
    </source>
</evidence>
<feature type="transmembrane region" description="Helical" evidence="8">
    <location>
        <begin position="410"/>
        <end position="430"/>
    </location>
</feature>
<dbReference type="Pfam" id="PF01235">
    <property type="entry name" value="Na_Ala_symp"/>
    <property type="match status" value="1"/>
</dbReference>
<feature type="transmembrane region" description="Helical" evidence="8">
    <location>
        <begin position="102"/>
        <end position="123"/>
    </location>
</feature>
<keyword evidence="5 8" id="KW-0812">Transmembrane</keyword>
<feature type="transmembrane region" description="Helical" evidence="8">
    <location>
        <begin position="217"/>
        <end position="238"/>
    </location>
</feature>
<protein>
    <submittedName>
        <fullName evidence="9">Sodium:alanine symporter family protein</fullName>
    </submittedName>
</protein>
<dbReference type="Proteomes" id="UP000671879">
    <property type="component" value="Chromosome"/>
</dbReference>
<feature type="transmembrane region" description="Helical" evidence="8">
    <location>
        <begin position="250"/>
        <end position="270"/>
    </location>
</feature>
<feature type="transmembrane region" description="Helical" evidence="8">
    <location>
        <begin position="154"/>
        <end position="173"/>
    </location>
</feature>
<dbReference type="PRINTS" id="PR00175">
    <property type="entry name" value="NAALASMPORT"/>
</dbReference>
<dbReference type="PANTHER" id="PTHR30330">
    <property type="entry name" value="AGSS FAMILY TRANSPORTER, SODIUM-ALANINE"/>
    <property type="match status" value="1"/>
</dbReference>
<dbReference type="Gene3D" id="1.20.1740.10">
    <property type="entry name" value="Amino acid/polyamine transporter I"/>
    <property type="match status" value="1"/>
</dbReference>
<organism evidence="9 10">
    <name type="scientific">Aminithiophilus ramosus</name>
    <dbReference type="NCBI Taxonomy" id="3029084"/>
    <lineage>
        <taxon>Bacteria</taxon>
        <taxon>Thermotogati</taxon>
        <taxon>Synergistota</taxon>
        <taxon>Synergistia</taxon>
        <taxon>Synergistales</taxon>
        <taxon>Aminithiophilaceae</taxon>
        <taxon>Aminithiophilus</taxon>
    </lineage>
</organism>
<comment type="subcellular location">
    <subcellularLocation>
        <location evidence="1 8">Cell membrane</location>
        <topology evidence="1 8">Multi-pass membrane protein</topology>
    </subcellularLocation>
</comment>
<sequence>MSFEDLVCTVVWDYMWGMPLVIVILGTGFYLTCRSGFFQFTGFAVAMRHAWRSVMGKEEQGKREGILSPVEAMSMALGTTIGVGNIGGVATAIAVGGPGAVFWMWLAALVGMIIKMAEVTLAVHYRSRDERGETYGGPNYYMKKGIGIERRMKGLFKFLSGLFAFGFCTGYFINIQTYTVSEAVGNTFGVGLLAVGVVYTLLLYVMISGGFRGLGRIAARLVPLMCLFYLLGGLFIIAKHTAALPGAFSLIFGSAFTGTAAFGGFMGASVTQAIKIGLSRSVFSNEAGWGSAPMIHASARVDHPVKQGLMGIFEVFIDTFVICSITCLVILVTGQWSSGLDGATLTLAAFEYGIGRFGRIILALGVFLFGLTTSSGVYAQIEVVVRYLVGQSPLKERILSFYKWTYPLPSLAMVYVAVRFGLPGTMLWVFSDASTALPIFANVVALLVLTPRFVELLRDYRARFLGQGTIDPAFRPFYESEPDGASSPDGSPR</sequence>
<evidence type="ECO:0000256" key="6">
    <source>
        <dbReference type="ARBA" id="ARBA00022989"/>
    </source>
</evidence>
<evidence type="ECO:0000256" key="7">
    <source>
        <dbReference type="ARBA" id="ARBA00023136"/>
    </source>
</evidence>
<feature type="transmembrane region" description="Helical" evidence="8">
    <location>
        <begin position="72"/>
        <end position="96"/>
    </location>
</feature>
<evidence type="ECO:0000256" key="8">
    <source>
        <dbReference type="RuleBase" id="RU363064"/>
    </source>
</evidence>
<dbReference type="GO" id="GO:0005283">
    <property type="term" value="F:amino acid:sodium symporter activity"/>
    <property type="evidence" value="ECO:0007669"/>
    <property type="project" value="InterPro"/>
</dbReference>
<feature type="transmembrane region" description="Helical" evidence="8">
    <location>
        <begin position="436"/>
        <end position="454"/>
    </location>
</feature>
<dbReference type="InterPro" id="IPR001463">
    <property type="entry name" value="Na/Ala_symport"/>
</dbReference>
<dbReference type="PROSITE" id="PS00873">
    <property type="entry name" value="NA_ALANINE_SYMP"/>
    <property type="match status" value="1"/>
</dbReference>
<dbReference type="GO" id="GO:0005886">
    <property type="term" value="C:plasma membrane"/>
    <property type="evidence" value="ECO:0007669"/>
    <property type="project" value="UniProtKB-SubCell"/>
</dbReference>
<keyword evidence="8" id="KW-0769">Symport</keyword>
<dbReference type="AlphaFoldDB" id="A0A9Q7ARD2"/>
<evidence type="ECO:0000256" key="4">
    <source>
        <dbReference type="ARBA" id="ARBA00022475"/>
    </source>
</evidence>
<gene>
    <name evidence="9" type="ORF">KAR29_01345</name>
</gene>
<feature type="transmembrane region" description="Helical" evidence="8">
    <location>
        <begin position="315"/>
        <end position="337"/>
    </location>
</feature>
<dbReference type="KEGG" id="aram:KAR29_01345"/>
<feature type="transmembrane region" description="Helical" evidence="8">
    <location>
        <begin position="357"/>
        <end position="389"/>
    </location>
</feature>
<evidence type="ECO:0000313" key="10">
    <source>
        <dbReference type="Proteomes" id="UP000671879"/>
    </source>
</evidence>
<keyword evidence="4 8" id="KW-1003">Cell membrane</keyword>
<evidence type="ECO:0000256" key="1">
    <source>
        <dbReference type="ARBA" id="ARBA00004651"/>
    </source>
</evidence>
<comment type="similarity">
    <text evidence="2 8">Belongs to the alanine or glycine:cation symporter (AGCS) (TC 2.A.25) family.</text>
</comment>
<feature type="transmembrane region" description="Helical" evidence="8">
    <location>
        <begin position="185"/>
        <end position="205"/>
    </location>
</feature>
<evidence type="ECO:0000256" key="5">
    <source>
        <dbReference type="ARBA" id="ARBA00022692"/>
    </source>
</evidence>
<reference evidence="10" key="1">
    <citation type="submission" date="2021-04" db="EMBL/GenBank/DDBJ databases">
        <title>A novel Synergistetes isolate from a pyrite-forming mixed culture.</title>
        <authorList>
            <person name="Bunk B."/>
            <person name="Sproer C."/>
            <person name="Spring S."/>
            <person name="Pester M."/>
        </authorList>
    </citation>
    <scope>NUCLEOTIDE SEQUENCE [LARGE SCALE GENOMIC DNA]</scope>
    <source>
        <strain evidence="10">J.5.4.2-T.3.5.2</strain>
    </source>
</reference>
<evidence type="ECO:0000256" key="2">
    <source>
        <dbReference type="ARBA" id="ARBA00009261"/>
    </source>
</evidence>